<keyword evidence="2" id="KW-1185">Reference proteome</keyword>
<name>D3VGN4_XENNA</name>
<accession>D3VGN4</accession>
<reference evidence="1 2" key="1">
    <citation type="journal article" date="2011" name="PLoS ONE">
        <title>The entomopathogenic bacterial endosymbionts xenorhabdus and photorhabdus: convergent lifestyles from divergent genomes.</title>
        <authorList>
            <person name="Chaston J.M."/>
            <person name="Suen G."/>
            <person name="Tucker S.L."/>
            <person name="Andersen A.W."/>
            <person name="Bhasin A."/>
            <person name="Bode E."/>
            <person name="Bode H.B."/>
            <person name="Brachmann A.O."/>
            <person name="Cowles C.E."/>
            <person name="Cowles K.N."/>
            <person name="Darby C."/>
            <person name="de Leon L."/>
            <person name="Drace K."/>
            <person name="Du Z."/>
            <person name="Givaudan A."/>
            <person name="Herbert Tran E.E."/>
            <person name="Jewell K.A."/>
            <person name="Knack J.J."/>
            <person name="Krasomil-Osterfeld K.C."/>
            <person name="Kukor R."/>
            <person name="Lanois A."/>
            <person name="Latreille P."/>
            <person name="Leimgruber N.K."/>
            <person name="Lipke C.M."/>
            <person name="Liu R."/>
            <person name="Lu X."/>
            <person name="Martens E.C."/>
            <person name="Marri P.R."/>
            <person name="Medigue C."/>
            <person name="Menard M.L."/>
            <person name="Miller N.M."/>
            <person name="Morales-Soto N."/>
            <person name="Norton S."/>
            <person name="Ogier J.C."/>
            <person name="Orchard S.S."/>
            <person name="Park D."/>
            <person name="Park Y."/>
            <person name="Qurollo B.A."/>
            <person name="Sugar D.R."/>
            <person name="Richards G.R."/>
            <person name="Rouy Z."/>
            <person name="Slominski B."/>
            <person name="Slominski K."/>
            <person name="Snyder H."/>
            <person name="Tjaden B.C."/>
            <person name="van der Hoeven R."/>
            <person name="Welch R.D."/>
            <person name="Wheeler C."/>
            <person name="Xiang B."/>
            <person name="Barbazuk B."/>
            <person name="Gaudriault S."/>
            <person name="Goodner B."/>
            <person name="Slater S.C."/>
            <person name="Forst S."/>
            <person name="Goldman B.S."/>
            <person name="Goodrich-Blair H."/>
        </authorList>
    </citation>
    <scope>NUCLEOTIDE SEQUENCE [LARGE SCALE GENOMIC DNA]</scope>
    <source>
        <strain evidence="2">ATCC 19061 / DSM 3370 / CCUG 14189 / LMG 1036 / NCIMB 9965 / AN6</strain>
    </source>
</reference>
<evidence type="ECO:0000313" key="2">
    <source>
        <dbReference type="Proteomes" id="UP000008075"/>
    </source>
</evidence>
<dbReference type="Proteomes" id="UP000008075">
    <property type="component" value="Chromosome"/>
</dbReference>
<dbReference type="STRING" id="406817.XNC1_2411"/>
<dbReference type="EMBL" id="FN667742">
    <property type="protein sequence ID" value="CBJ90470.1"/>
    <property type="molecule type" value="Genomic_DNA"/>
</dbReference>
<dbReference type="KEGG" id="xne:XNC1_2411"/>
<evidence type="ECO:0000313" key="1">
    <source>
        <dbReference type="EMBL" id="CBJ90470.1"/>
    </source>
</evidence>
<dbReference type="AlphaFoldDB" id="D3VGN4"/>
<organism evidence="1 2">
    <name type="scientific">Xenorhabdus nematophila (strain ATCC 19061 / DSM 3370 / CCUG 14189 / LMG 1036 / NCIMB 9965 / AN6)</name>
    <dbReference type="NCBI Taxonomy" id="406817"/>
    <lineage>
        <taxon>Bacteria</taxon>
        <taxon>Pseudomonadati</taxon>
        <taxon>Pseudomonadota</taxon>
        <taxon>Gammaproteobacteria</taxon>
        <taxon>Enterobacterales</taxon>
        <taxon>Morganellaceae</taxon>
        <taxon>Xenorhabdus</taxon>
    </lineage>
</organism>
<sequence length="69" mass="7718">MNKSARNLIIDAINAVSLPVHYIGIAHHVVHGIRLNPFGVWMVSDVVTFIDTMHGQFTITKMSGYKKLL</sequence>
<dbReference type="HOGENOM" id="CLU_2775066_0_0_6"/>
<protein>
    <submittedName>
        <fullName evidence="1">Uncharacterized protein</fullName>
    </submittedName>
</protein>
<gene>
    <name evidence="1" type="ordered locus">XNC1_2411</name>
</gene>
<proteinExistence type="predicted"/>